<feature type="compositionally biased region" description="Polar residues" evidence="6">
    <location>
        <begin position="191"/>
        <end position="220"/>
    </location>
</feature>
<dbReference type="Gene3D" id="1.20.5.170">
    <property type="match status" value="1"/>
</dbReference>
<dbReference type="AlphaFoldDB" id="A0A9P8D336"/>
<dbReference type="PROSITE" id="PS50217">
    <property type="entry name" value="BZIP"/>
    <property type="match status" value="1"/>
</dbReference>
<keyword evidence="3" id="KW-0804">Transcription</keyword>
<evidence type="ECO:0000313" key="9">
    <source>
        <dbReference type="Proteomes" id="UP000717515"/>
    </source>
</evidence>
<dbReference type="InterPro" id="IPR051027">
    <property type="entry name" value="bZIP_transcription_factors"/>
</dbReference>
<dbReference type="GO" id="GO:0005634">
    <property type="term" value="C:nucleus"/>
    <property type="evidence" value="ECO:0007669"/>
    <property type="project" value="UniProtKB-SubCell"/>
</dbReference>
<dbReference type="Proteomes" id="UP000717515">
    <property type="component" value="Unassembled WGS sequence"/>
</dbReference>
<organism evidence="8 9">
    <name type="scientific">Mortierella alpina</name>
    <name type="common">Oleaginous fungus</name>
    <name type="synonym">Mortierella renispora</name>
    <dbReference type="NCBI Taxonomy" id="64518"/>
    <lineage>
        <taxon>Eukaryota</taxon>
        <taxon>Fungi</taxon>
        <taxon>Fungi incertae sedis</taxon>
        <taxon>Mucoromycota</taxon>
        <taxon>Mortierellomycotina</taxon>
        <taxon>Mortierellomycetes</taxon>
        <taxon>Mortierellales</taxon>
        <taxon>Mortierellaceae</taxon>
        <taxon>Mortierella</taxon>
    </lineage>
</organism>
<evidence type="ECO:0000256" key="5">
    <source>
        <dbReference type="SAM" id="Coils"/>
    </source>
</evidence>
<evidence type="ECO:0000256" key="2">
    <source>
        <dbReference type="ARBA" id="ARBA00023015"/>
    </source>
</evidence>
<feature type="region of interest" description="Disordered" evidence="6">
    <location>
        <begin position="280"/>
        <end position="360"/>
    </location>
</feature>
<dbReference type="PANTHER" id="PTHR19304">
    <property type="entry name" value="CYCLIC-AMP RESPONSE ELEMENT BINDING PROTEIN"/>
    <property type="match status" value="1"/>
</dbReference>
<feature type="compositionally biased region" description="Low complexity" evidence="6">
    <location>
        <begin position="157"/>
        <end position="174"/>
    </location>
</feature>
<gene>
    <name evidence="8" type="ORF">KVV02_003840</name>
</gene>
<feature type="domain" description="BZIP" evidence="7">
    <location>
        <begin position="356"/>
        <end position="419"/>
    </location>
</feature>
<dbReference type="PROSITE" id="PS00036">
    <property type="entry name" value="BZIP_BASIC"/>
    <property type="match status" value="1"/>
</dbReference>
<dbReference type="EMBL" id="JAIFTL010000003">
    <property type="protein sequence ID" value="KAG9327595.1"/>
    <property type="molecule type" value="Genomic_DNA"/>
</dbReference>
<comment type="subcellular location">
    <subcellularLocation>
        <location evidence="1">Nucleus</location>
    </subcellularLocation>
</comment>
<keyword evidence="2" id="KW-0805">Transcription regulation</keyword>
<sequence>MSLEADIRRVVGSASDSPASAFSSSSNRVQERPLIDVTDCMIHMQSLNANPTPTRFLLECGAFTPGFGLSLDNYNLFDASLKFLNTGTPKAELNPFDTSFRAPSSAVSTQPFQNVQQKQEIQGQQEQDASEKQRSFDRQAWADMLFSEDALPMPQMSPGLSPFSSSSSSTGSLSPPIPFIPSSTVSLGQVQASPAAEAQSTQTHTYKLNPVYGNTTYSKTPHQRQREPSLPSAPLSIYDQDSVTAPTSASPERFYALDSKAQEKDFGDDDGDFDQEMMERADESGVDTAISALDMQPTSESTTKTKDTKGAKNTKAAKTRKAAAAPNAPGSLTRTPSNSRKHKSRKRGSAEEEGPEKKRLKFLERNRMAAAKCREKKRLQTLKTISDADEITTRNQALHETLEELQEEVRRLKTQILCHRGCDCSVIKKFVETSFEYNSLTSPTTHAPAPLSFQAQQMSVDQMQPF</sequence>
<dbReference type="GO" id="GO:0003700">
    <property type="term" value="F:DNA-binding transcription factor activity"/>
    <property type="evidence" value="ECO:0007669"/>
    <property type="project" value="InterPro"/>
</dbReference>
<dbReference type="SMART" id="SM00338">
    <property type="entry name" value="BRLZ"/>
    <property type="match status" value="1"/>
</dbReference>
<feature type="compositionally biased region" description="Polar residues" evidence="6">
    <location>
        <begin position="102"/>
        <end position="112"/>
    </location>
</feature>
<feature type="region of interest" description="Disordered" evidence="6">
    <location>
        <begin position="102"/>
        <end position="136"/>
    </location>
</feature>
<keyword evidence="4" id="KW-0539">Nucleus</keyword>
<feature type="compositionally biased region" description="Low complexity" evidence="6">
    <location>
        <begin position="113"/>
        <end position="127"/>
    </location>
</feature>
<keyword evidence="5" id="KW-0175">Coiled coil</keyword>
<name>A0A9P8D336_MORAP</name>
<protein>
    <recommendedName>
        <fullName evidence="7">BZIP domain-containing protein</fullName>
    </recommendedName>
</protein>
<dbReference type="CDD" id="cd14687">
    <property type="entry name" value="bZIP_ATF2"/>
    <property type="match status" value="1"/>
</dbReference>
<dbReference type="Pfam" id="PF00170">
    <property type="entry name" value="bZIP_1"/>
    <property type="match status" value="1"/>
</dbReference>
<evidence type="ECO:0000259" key="7">
    <source>
        <dbReference type="PROSITE" id="PS50217"/>
    </source>
</evidence>
<accession>A0A9P8D336</accession>
<dbReference type="InterPro" id="IPR004827">
    <property type="entry name" value="bZIP"/>
</dbReference>
<reference evidence="8" key="1">
    <citation type="submission" date="2021-07" db="EMBL/GenBank/DDBJ databases">
        <title>Draft genome of Mortierella alpina, strain LL118, isolated from an aspen leaf litter sample.</title>
        <authorList>
            <person name="Yang S."/>
            <person name="Vinatzer B.A."/>
        </authorList>
    </citation>
    <scope>NUCLEOTIDE SEQUENCE</scope>
    <source>
        <strain evidence="8">LL118</strain>
    </source>
</reference>
<evidence type="ECO:0000256" key="1">
    <source>
        <dbReference type="ARBA" id="ARBA00004123"/>
    </source>
</evidence>
<dbReference type="SUPFAM" id="SSF57959">
    <property type="entry name" value="Leucine zipper domain"/>
    <property type="match status" value="1"/>
</dbReference>
<comment type="caution">
    <text evidence="8">The sequence shown here is derived from an EMBL/GenBank/DDBJ whole genome shotgun (WGS) entry which is preliminary data.</text>
</comment>
<evidence type="ECO:0000256" key="4">
    <source>
        <dbReference type="ARBA" id="ARBA00023242"/>
    </source>
</evidence>
<evidence type="ECO:0000256" key="3">
    <source>
        <dbReference type="ARBA" id="ARBA00023163"/>
    </source>
</evidence>
<proteinExistence type="predicted"/>
<feature type="region of interest" description="Disordered" evidence="6">
    <location>
        <begin position="152"/>
        <end position="177"/>
    </location>
</feature>
<feature type="region of interest" description="Disordered" evidence="6">
    <location>
        <begin position="191"/>
        <end position="237"/>
    </location>
</feature>
<feature type="coiled-coil region" evidence="5">
    <location>
        <begin position="388"/>
        <end position="415"/>
    </location>
</feature>
<dbReference type="InterPro" id="IPR046347">
    <property type="entry name" value="bZIP_sf"/>
</dbReference>
<evidence type="ECO:0000256" key="6">
    <source>
        <dbReference type="SAM" id="MobiDB-lite"/>
    </source>
</evidence>
<evidence type="ECO:0000313" key="8">
    <source>
        <dbReference type="EMBL" id="KAG9327595.1"/>
    </source>
</evidence>